<evidence type="ECO:0000256" key="3">
    <source>
        <dbReference type="ARBA" id="ARBA00022694"/>
    </source>
</evidence>
<reference evidence="13" key="1">
    <citation type="submission" date="2023-06" db="EMBL/GenBank/DDBJ databases">
        <title>Identification and characterization of horizontal gene transfer across gut microbiota members of farm animals based on homology search.</title>
        <authorList>
            <person name="Zeman M."/>
            <person name="Kubasova T."/>
            <person name="Jahodarova E."/>
            <person name="Nykrynova M."/>
            <person name="Rychlik I."/>
        </authorList>
    </citation>
    <scope>NUCLEOTIDE SEQUENCE [LARGE SCALE GENOMIC DNA]</scope>
    <source>
        <strain evidence="13">ET39</strain>
    </source>
</reference>
<dbReference type="NCBIfam" id="TIGR00420">
    <property type="entry name" value="trmU"/>
    <property type="match status" value="1"/>
</dbReference>
<dbReference type="NCBIfam" id="NF001138">
    <property type="entry name" value="PRK00143.1"/>
    <property type="match status" value="1"/>
</dbReference>
<dbReference type="PANTHER" id="PTHR11933">
    <property type="entry name" value="TRNA 5-METHYLAMINOMETHYL-2-THIOURIDYLATE -METHYLTRANSFERASE"/>
    <property type="match status" value="1"/>
</dbReference>
<reference evidence="12 13" key="2">
    <citation type="submission" date="2023-06" db="EMBL/GenBank/DDBJ databases">
        <title>Identification and characterization of horizontal gene transfer across gut microbiota members of farm animals based on homology search.</title>
        <authorList>
            <person name="Schwarzerova J."/>
            <person name="Nykrynova M."/>
            <person name="Jureckova K."/>
            <person name="Cejkova D."/>
            <person name="Rychlik I."/>
        </authorList>
    </citation>
    <scope>NUCLEOTIDE SEQUENCE [LARGE SCALE GENOMIC DNA]</scope>
    <source>
        <strain evidence="12 13">ET39</strain>
    </source>
</reference>
<dbReference type="EC" id="2.8.1.13" evidence="9"/>
<comment type="similarity">
    <text evidence="9">Belongs to the MnmA/TRMU family.</text>
</comment>
<evidence type="ECO:0000256" key="1">
    <source>
        <dbReference type="ARBA" id="ARBA00022555"/>
    </source>
</evidence>
<dbReference type="CDD" id="cd01998">
    <property type="entry name" value="MnmA_TRMU-like"/>
    <property type="match status" value="1"/>
</dbReference>
<feature type="region of interest" description="Interaction with target base in tRNA" evidence="9">
    <location>
        <begin position="102"/>
        <end position="104"/>
    </location>
</feature>
<organism evidence="12 13">
    <name type="scientific">Amedibacillus dolichus</name>
    <dbReference type="NCBI Taxonomy" id="31971"/>
    <lineage>
        <taxon>Bacteria</taxon>
        <taxon>Bacillati</taxon>
        <taxon>Bacillota</taxon>
        <taxon>Erysipelotrichia</taxon>
        <taxon>Erysipelotrichales</taxon>
        <taxon>Erysipelotrichaceae</taxon>
        <taxon>Amedibacillus</taxon>
    </lineage>
</organism>
<evidence type="ECO:0000313" key="13">
    <source>
        <dbReference type="Proteomes" id="UP001529340"/>
    </source>
</evidence>
<feature type="domain" description="tRNA-specific 2-thiouridylase MnmA-like central" evidence="11">
    <location>
        <begin position="213"/>
        <end position="276"/>
    </location>
</feature>
<dbReference type="InterPro" id="IPR014729">
    <property type="entry name" value="Rossmann-like_a/b/a_fold"/>
</dbReference>
<dbReference type="InterPro" id="IPR004506">
    <property type="entry name" value="MnmA-like"/>
</dbReference>
<gene>
    <name evidence="9 12" type="primary">mnmA</name>
    <name evidence="12" type="ORF">QUV96_00890</name>
</gene>
<comment type="function">
    <text evidence="9">Catalyzes the 2-thiolation of uridine at the wobble position (U34) of tRNA, leading to the formation of s(2)U34.</text>
</comment>
<dbReference type="Pfam" id="PF03054">
    <property type="entry name" value="tRNA_Me_trans"/>
    <property type="match status" value="1"/>
</dbReference>
<dbReference type="HAMAP" id="MF_00144">
    <property type="entry name" value="tRNA_thiouridyl_MnmA"/>
    <property type="match status" value="1"/>
</dbReference>
<dbReference type="GO" id="GO:0103016">
    <property type="term" value="F:tRNA-uridine 2-sulfurtransferase activity"/>
    <property type="evidence" value="ECO:0007669"/>
    <property type="project" value="UniProtKB-EC"/>
</dbReference>
<keyword evidence="9" id="KW-0963">Cytoplasm</keyword>
<feature type="active site" description="Cysteine persulfide intermediate" evidence="9">
    <location>
        <position position="204"/>
    </location>
</feature>
<comment type="catalytic activity">
    <reaction evidence="8 9">
        <text>S-sulfanyl-L-cysteinyl-[protein] + uridine(34) in tRNA + AH2 + ATP = 2-thiouridine(34) in tRNA + L-cysteinyl-[protein] + A + AMP + diphosphate + H(+)</text>
        <dbReference type="Rhea" id="RHEA:47032"/>
        <dbReference type="Rhea" id="RHEA-COMP:10131"/>
        <dbReference type="Rhea" id="RHEA-COMP:11726"/>
        <dbReference type="Rhea" id="RHEA-COMP:11727"/>
        <dbReference type="Rhea" id="RHEA-COMP:11728"/>
        <dbReference type="ChEBI" id="CHEBI:13193"/>
        <dbReference type="ChEBI" id="CHEBI:15378"/>
        <dbReference type="ChEBI" id="CHEBI:17499"/>
        <dbReference type="ChEBI" id="CHEBI:29950"/>
        <dbReference type="ChEBI" id="CHEBI:30616"/>
        <dbReference type="ChEBI" id="CHEBI:33019"/>
        <dbReference type="ChEBI" id="CHEBI:61963"/>
        <dbReference type="ChEBI" id="CHEBI:65315"/>
        <dbReference type="ChEBI" id="CHEBI:87170"/>
        <dbReference type="ChEBI" id="CHEBI:456215"/>
        <dbReference type="EC" id="2.8.1.13"/>
    </reaction>
</comment>
<keyword evidence="13" id="KW-1185">Reference proteome</keyword>
<dbReference type="InterPro" id="IPR023382">
    <property type="entry name" value="MnmA-like_central_sf"/>
</dbReference>
<keyword evidence="6 9" id="KW-0694">RNA-binding</keyword>
<feature type="active site" description="Nucleophile" evidence="9">
    <location>
        <position position="107"/>
    </location>
</feature>
<dbReference type="Gene3D" id="2.30.30.280">
    <property type="entry name" value="Adenine nucleotide alpha hydrolases-like domains"/>
    <property type="match status" value="1"/>
</dbReference>
<dbReference type="PANTHER" id="PTHR11933:SF5">
    <property type="entry name" value="MITOCHONDRIAL TRNA-SPECIFIC 2-THIOURIDYLASE 1"/>
    <property type="match status" value="1"/>
</dbReference>
<dbReference type="InterPro" id="IPR046884">
    <property type="entry name" value="MnmA-like_central"/>
</dbReference>
<name>A0ABT7U991_9FIRM</name>
<feature type="domain" description="tRNA-specific 2-thiouridylase MnmA-like C-terminal" evidence="10">
    <location>
        <begin position="287"/>
        <end position="362"/>
    </location>
</feature>
<sequence>MKILLGLSGGVDSAVAAYRLKEQGMDVTCAFMRNWDSFANNDILGNPTIQDDVCPQEQDYVDARKVADQLGLELLRVDFVKEYWDDVFSVFLEEYRRGRTPNPDILCNKHIKFKAFFNYARQMGFDTVATGHYAQVDTSGDYPRLLRGADANKDQTYFLCQMPKEALAHTLFPIGDLQKSEVRAIAERLQLDSVSSKKDSTGICFIGERNFRQFLQNYLPSKDGDIVNIATGEVVGRHVGVLYYTIGQRKGLGIGGNMGPWFVVGKDVEQNVLYVCNGDEGEWLFSDACIVSGVQWFPDHRPQNELSCTAKFRYRQQDHAVTLRFLDETTAYVAYPQRVSAVTCGQEAVFYQGEECLGGGVIEHVFAGGEDISEKIRRQAALHWEKRKGAKLWKNS</sequence>
<feature type="binding site" evidence="9">
    <location>
        <position position="131"/>
    </location>
    <ligand>
        <name>ATP</name>
        <dbReference type="ChEBI" id="CHEBI:30616"/>
    </ligand>
</feature>
<feature type="binding site" evidence="9">
    <location>
        <position position="32"/>
    </location>
    <ligand>
        <name>ATP</name>
        <dbReference type="ChEBI" id="CHEBI:30616"/>
    </ligand>
</feature>
<keyword evidence="4 9" id="KW-0547">Nucleotide-binding</keyword>
<evidence type="ECO:0000256" key="6">
    <source>
        <dbReference type="ARBA" id="ARBA00022884"/>
    </source>
</evidence>
<feature type="binding site" evidence="9">
    <location>
        <begin position="6"/>
        <end position="13"/>
    </location>
    <ligand>
        <name>ATP</name>
        <dbReference type="ChEBI" id="CHEBI:30616"/>
    </ligand>
</feature>
<dbReference type="Pfam" id="PF20258">
    <property type="entry name" value="tRNA_Me_trans_C"/>
    <property type="match status" value="1"/>
</dbReference>
<dbReference type="Gene3D" id="2.40.30.10">
    <property type="entry name" value="Translation factors"/>
    <property type="match status" value="1"/>
</dbReference>
<feature type="region of interest" description="Interaction with tRNA" evidence="9">
    <location>
        <begin position="153"/>
        <end position="155"/>
    </location>
</feature>
<dbReference type="Pfam" id="PF20259">
    <property type="entry name" value="tRNA_Me_trans_M"/>
    <property type="match status" value="1"/>
</dbReference>
<dbReference type="Proteomes" id="UP001529340">
    <property type="component" value="Unassembled WGS sequence"/>
</dbReference>
<keyword evidence="2 9" id="KW-0808">Transferase</keyword>
<evidence type="ECO:0000259" key="10">
    <source>
        <dbReference type="Pfam" id="PF20258"/>
    </source>
</evidence>
<keyword evidence="7 9" id="KW-1015">Disulfide bond</keyword>
<dbReference type="EMBL" id="JAUDCG010000003">
    <property type="protein sequence ID" value="MDM8156188.1"/>
    <property type="molecule type" value="Genomic_DNA"/>
</dbReference>
<comment type="subcellular location">
    <subcellularLocation>
        <location evidence="9">Cytoplasm</location>
    </subcellularLocation>
</comment>
<evidence type="ECO:0000259" key="11">
    <source>
        <dbReference type="Pfam" id="PF20259"/>
    </source>
</evidence>
<feature type="site" description="Interaction with tRNA" evidence="9">
    <location>
        <position position="132"/>
    </location>
</feature>
<proteinExistence type="inferred from homology"/>
<feature type="site" description="Interaction with tRNA" evidence="9">
    <location>
        <position position="346"/>
    </location>
</feature>
<dbReference type="SUPFAM" id="SSF52402">
    <property type="entry name" value="Adenine nucleotide alpha hydrolases-like"/>
    <property type="match status" value="1"/>
</dbReference>
<reference evidence="12 13" key="3">
    <citation type="submission" date="2023-06" db="EMBL/GenBank/DDBJ databases">
        <authorList>
            <person name="Zeman M."/>
            <person name="Kubasova T."/>
            <person name="Jahodarova E."/>
            <person name="Nykrynova M."/>
            <person name="Rychlik I."/>
        </authorList>
    </citation>
    <scope>NUCLEOTIDE SEQUENCE [LARGE SCALE GENOMIC DNA]</scope>
    <source>
        <strain evidence="12 13">ET39</strain>
    </source>
</reference>
<evidence type="ECO:0000313" key="12">
    <source>
        <dbReference type="EMBL" id="MDM8156188.1"/>
    </source>
</evidence>
<dbReference type="Gene3D" id="3.40.50.620">
    <property type="entry name" value="HUPs"/>
    <property type="match status" value="1"/>
</dbReference>
<keyword evidence="3 9" id="KW-0819">tRNA processing</keyword>
<evidence type="ECO:0000256" key="9">
    <source>
        <dbReference type="HAMAP-Rule" id="MF_00144"/>
    </source>
</evidence>
<feature type="region of interest" description="Interaction with tRNA" evidence="9">
    <location>
        <begin position="313"/>
        <end position="314"/>
    </location>
</feature>
<dbReference type="RefSeq" id="WP_289606660.1">
    <property type="nucleotide sequence ID" value="NZ_JAUDCG010000003.1"/>
</dbReference>
<evidence type="ECO:0000256" key="5">
    <source>
        <dbReference type="ARBA" id="ARBA00022840"/>
    </source>
</evidence>
<feature type="disulfide bond" description="Alternate" evidence="9">
    <location>
        <begin position="107"/>
        <end position="204"/>
    </location>
</feature>
<evidence type="ECO:0000256" key="8">
    <source>
        <dbReference type="ARBA" id="ARBA00051542"/>
    </source>
</evidence>
<evidence type="ECO:0000256" key="7">
    <source>
        <dbReference type="ARBA" id="ARBA00023157"/>
    </source>
</evidence>
<accession>A0ABT7U991</accession>
<keyword evidence="1 9" id="KW-0820">tRNA-binding</keyword>
<evidence type="ECO:0000256" key="4">
    <source>
        <dbReference type="ARBA" id="ARBA00022741"/>
    </source>
</evidence>
<comment type="caution">
    <text evidence="12">The sequence shown here is derived from an EMBL/GenBank/DDBJ whole genome shotgun (WGS) entry which is preliminary data.</text>
</comment>
<evidence type="ECO:0000256" key="2">
    <source>
        <dbReference type="ARBA" id="ARBA00022679"/>
    </source>
</evidence>
<dbReference type="InterPro" id="IPR046885">
    <property type="entry name" value="MnmA-like_C"/>
</dbReference>
<keyword evidence="5 9" id="KW-0067">ATP-binding</keyword>
<protein>
    <recommendedName>
        <fullName evidence="9">tRNA-specific 2-thiouridylase MnmA</fullName>
        <ecNumber evidence="9">2.8.1.13</ecNumber>
    </recommendedName>
</protein>